<feature type="non-terminal residue" evidence="1">
    <location>
        <position position="1"/>
    </location>
</feature>
<organism evidence="1">
    <name type="scientific">candidate division WOR-3 bacterium</name>
    <dbReference type="NCBI Taxonomy" id="2052148"/>
    <lineage>
        <taxon>Bacteria</taxon>
        <taxon>Bacteria division WOR-3</taxon>
    </lineage>
</organism>
<comment type="caution">
    <text evidence="1">The sequence shown here is derived from an EMBL/GenBank/DDBJ whole genome shotgun (WGS) entry which is preliminary data.</text>
</comment>
<dbReference type="Proteomes" id="UP000885672">
    <property type="component" value="Unassembled WGS sequence"/>
</dbReference>
<dbReference type="AlphaFoldDB" id="A0A7V0T6I8"/>
<reference evidence="1" key="1">
    <citation type="journal article" date="2020" name="mSystems">
        <title>Genome- and Community-Level Interaction Insights into Carbon Utilization and Element Cycling Functions of Hydrothermarchaeota in Hydrothermal Sediment.</title>
        <authorList>
            <person name="Zhou Z."/>
            <person name="Liu Y."/>
            <person name="Xu W."/>
            <person name="Pan J."/>
            <person name="Luo Z.H."/>
            <person name="Li M."/>
        </authorList>
    </citation>
    <scope>NUCLEOTIDE SEQUENCE [LARGE SCALE GENOMIC DNA]</scope>
    <source>
        <strain evidence="1">SpSt-1182</strain>
    </source>
</reference>
<sequence>AFNNGQGRPDGSYSSVEEIVLPRDSLGRFYIHPDSAFGPEEPAWTYSDPGRFYSPSYSGAFRMPNGNTLITEGTPGLIFEVTPGGEIVWAHSVGGQIGRVQKYPRDFLTFVAEPGPAPAPVFDPEPSIARDNLSLPETEMSSDRFSMTLFDASGRKVMEISPGENDIRHLTRGVYFVRTNGSSRKIVIQ</sequence>
<evidence type="ECO:0000313" key="1">
    <source>
        <dbReference type="EMBL" id="HDR00105.1"/>
    </source>
</evidence>
<dbReference type="NCBIfam" id="TIGR04183">
    <property type="entry name" value="Por_Secre_tail"/>
    <property type="match status" value="1"/>
</dbReference>
<gene>
    <name evidence="1" type="ORF">ENN51_07480</name>
</gene>
<protein>
    <submittedName>
        <fullName evidence="1">T9SS type A sorting domain-containing protein</fullName>
    </submittedName>
</protein>
<accession>A0A7V0T6I8</accession>
<proteinExistence type="predicted"/>
<name>A0A7V0T6I8_UNCW3</name>
<dbReference type="InterPro" id="IPR026444">
    <property type="entry name" value="Secre_tail"/>
</dbReference>
<dbReference type="EMBL" id="DSBX01000276">
    <property type="protein sequence ID" value="HDR00105.1"/>
    <property type="molecule type" value="Genomic_DNA"/>
</dbReference>